<keyword evidence="3" id="KW-1185">Reference proteome</keyword>
<dbReference type="Proteomes" id="UP000324222">
    <property type="component" value="Unassembled WGS sequence"/>
</dbReference>
<feature type="compositionally biased region" description="Basic and acidic residues" evidence="1">
    <location>
        <begin position="15"/>
        <end position="33"/>
    </location>
</feature>
<accession>A0A5B7FF54</accession>
<comment type="caution">
    <text evidence="2">The sequence shown here is derived from an EMBL/GenBank/DDBJ whole genome shotgun (WGS) entry which is preliminary data.</text>
</comment>
<proteinExistence type="predicted"/>
<evidence type="ECO:0000256" key="1">
    <source>
        <dbReference type="SAM" id="MobiDB-lite"/>
    </source>
</evidence>
<sequence>MVGRRTNPPPQFPYRHVDEAATDDRPSQVDATRRHLGTSTPPGHRVTPHTAKKKHIVSIMKLRDARLRQRLCPEAGGATARDASFRQDSWYSHQRRLIAAPCHPGPQCLASALTVSSSGHTEQGTHDGGAWQGGAGHGGTCRMLPGAGESSPEGARGVTTTGGPAGGSLWLRIDTCLSLLFTIDSTLTVTNDRYLKGPSATTARPRQLCRFRV</sequence>
<evidence type="ECO:0000313" key="3">
    <source>
        <dbReference type="Proteomes" id="UP000324222"/>
    </source>
</evidence>
<dbReference type="EMBL" id="VSRR010006073">
    <property type="protein sequence ID" value="MPC43986.1"/>
    <property type="molecule type" value="Genomic_DNA"/>
</dbReference>
<protein>
    <submittedName>
        <fullName evidence="2">Uncharacterized protein</fullName>
    </submittedName>
</protein>
<feature type="region of interest" description="Disordered" evidence="1">
    <location>
        <begin position="1"/>
        <end position="52"/>
    </location>
</feature>
<evidence type="ECO:0000313" key="2">
    <source>
        <dbReference type="EMBL" id="MPC43986.1"/>
    </source>
</evidence>
<feature type="compositionally biased region" description="Gly residues" evidence="1">
    <location>
        <begin position="126"/>
        <end position="139"/>
    </location>
</feature>
<feature type="region of interest" description="Disordered" evidence="1">
    <location>
        <begin position="119"/>
        <end position="161"/>
    </location>
</feature>
<name>A0A5B7FF54_PORTR</name>
<gene>
    <name evidence="2" type="ORF">E2C01_037645</name>
</gene>
<dbReference type="AlphaFoldDB" id="A0A5B7FF54"/>
<organism evidence="2 3">
    <name type="scientific">Portunus trituberculatus</name>
    <name type="common">Swimming crab</name>
    <name type="synonym">Neptunus trituberculatus</name>
    <dbReference type="NCBI Taxonomy" id="210409"/>
    <lineage>
        <taxon>Eukaryota</taxon>
        <taxon>Metazoa</taxon>
        <taxon>Ecdysozoa</taxon>
        <taxon>Arthropoda</taxon>
        <taxon>Crustacea</taxon>
        <taxon>Multicrustacea</taxon>
        <taxon>Malacostraca</taxon>
        <taxon>Eumalacostraca</taxon>
        <taxon>Eucarida</taxon>
        <taxon>Decapoda</taxon>
        <taxon>Pleocyemata</taxon>
        <taxon>Brachyura</taxon>
        <taxon>Eubrachyura</taxon>
        <taxon>Portunoidea</taxon>
        <taxon>Portunidae</taxon>
        <taxon>Portuninae</taxon>
        <taxon>Portunus</taxon>
    </lineage>
</organism>
<reference evidence="2 3" key="1">
    <citation type="submission" date="2019-05" db="EMBL/GenBank/DDBJ databases">
        <title>Another draft genome of Portunus trituberculatus and its Hox gene families provides insights of decapod evolution.</title>
        <authorList>
            <person name="Jeong J.-H."/>
            <person name="Song I."/>
            <person name="Kim S."/>
            <person name="Choi T."/>
            <person name="Kim D."/>
            <person name="Ryu S."/>
            <person name="Kim W."/>
        </authorList>
    </citation>
    <scope>NUCLEOTIDE SEQUENCE [LARGE SCALE GENOMIC DNA]</scope>
    <source>
        <tissue evidence="2">Muscle</tissue>
    </source>
</reference>